<dbReference type="PANTHER" id="PTHR31568">
    <property type="entry name" value="RCG49325, ISOFORM CRA_A"/>
    <property type="match status" value="1"/>
</dbReference>
<evidence type="ECO:0000313" key="7">
    <source>
        <dbReference type="RefSeq" id="XP_016460755.2"/>
    </source>
</evidence>
<organism evidence="6 7">
    <name type="scientific">Nicotiana tabacum</name>
    <name type="common">Common tobacco</name>
    <dbReference type="NCBI Taxonomy" id="4097"/>
    <lineage>
        <taxon>Eukaryota</taxon>
        <taxon>Viridiplantae</taxon>
        <taxon>Streptophyta</taxon>
        <taxon>Embryophyta</taxon>
        <taxon>Tracheophyta</taxon>
        <taxon>Spermatophyta</taxon>
        <taxon>Magnoliopsida</taxon>
        <taxon>eudicotyledons</taxon>
        <taxon>Gunneridae</taxon>
        <taxon>Pentapetalae</taxon>
        <taxon>asterids</taxon>
        <taxon>lamiids</taxon>
        <taxon>Solanales</taxon>
        <taxon>Solanaceae</taxon>
        <taxon>Nicotianoideae</taxon>
        <taxon>Nicotianeae</taxon>
        <taxon>Nicotiana</taxon>
    </lineage>
</organism>
<dbReference type="RefSeq" id="XP_016460755.1">
    <property type="nucleotide sequence ID" value="XM_016605269.1"/>
</dbReference>
<evidence type="ECO:0000256" key="5">
    <source>
        <dbReference type="ARBA" id="ARBA00023136"/>
    </source>
</evidence>
<evidence type="ECO:0000256" key="1">
    <source>
        <dbReference type="ARBA" id="ARBA00004167"/>
    </source>
</evidence>
<dbReference type="Pfam" id="PF12734">
    <property type="entry name" value="CYSTM"/>
    <property type="match status" value="1"/>
</dbReference>
<dbReference type="GeneID" id="107784188"/>
<keyword evidence="5" id="KW-0472">Membrane</keyword>
<name>A0A1S3Z8E9_TOBAC</name>
<keyword evidence="6" id="KW-1185">Reference proteome</keyword>
<sequence length="80" mass="8484">MSNYNNNQSQGTYPPPETACPYPQQTQGAYVAPPPPAGYPTGEYGHGNSSVPAKTQTRGDGFWKGCFAALCCCCVLDACF</sequence>
<keyword evidence="4" id="KW-1133">Transmembrane helix</keyword>
<dbReference type="PANTHER" id="PTHR31568:SF122">
    <property type="entry name" value="PROTEIN CYSTEINE-RICH TRANSMEMBRANE MODULE 9"/>
    <property type="match status" value="1"/>
</dbReference>
<accession>A0A1S3Z8E9</accession>
<comment type="similarity">
    <text evidence="2">Belongs to the CYSTM1 family.</text>
</comment>
<evidence type="ECO:0000313" key="6">
    <source>
        <dbReference type="Proteomes" id="UP000790787"/>
    </source>
</evidence>
<protein>
    <submittedName>
        <fullName evidence="7">Protein CYSTEINE-RICH TRANSMEMBRANE MODULE 4</fullName>
    </submittedName>
</protein>
<evidence type="ECO:0000256" key="4">
    <source>
        <dbReference type="ARBA" id="ARBA00022989"/>
    </source>
</evidence>
<dbReference type="OMA" id="NTSHATM"/>
<proteinExistence type="inferred from homology"/>
<dbReference type="RefSeq" id="XP_016460755.2">
    <property type="nucleotide sequence ID" value="XM_016605269.2"/>
</dbReference>
<dbReference type="PaxDb" id="4097-A0A1S3Z8E9"/>
<comment type="subcellular location">
    <subcellularLocation>
        <location evidence="1">Membrane</location>
        <topology evidence="1">Single-pass membrane protein</topology>
    </subcellularLocation>
</comment>
<dbReference type="AlphaFoldDB" id="A0A1S3Z8E9"/>
<dbReference type="InterPro" id="IPR028144">
    <property type="entry name" value="CYSTM_dom"/>
</dbReference>
<dbReference type="Proteomes" id="UP000790787">
    <property type="component" value="Chromosome 21"/>
</dbReference>
<keyword evidence="3 7" id="KW-0812">Transmembrane</keyword>
<dbReference type="KEGG" id="nta:107784188"/>
<reference evidence="6" key="1">
    <citation type="journal article" date="2014" name="Nat. Commun.">
        <title>The tobacco genome sequence and its comparison with those of tomato and potato.</title>
        <authorList>
            <person name="Sierro N."/>
            <person name="Battey J.N."/>
            <person name="Ouadi S."/>
            <person name="Bakaher N."/>
            <person name="Bovet L."/>
            <person name="Willig A."/>
            <person name="Goepfert S."/>
            <person name="Peitsch M.C."/>
            <person name="Ivanov N.V."/>
        </authorList>
    </citation>
    <scope>NUCLEOTIDE SEQUENCE [LARGE SCALE GENOMIC DNA]</scope>
</reference>
<reference evidence="7" key="2">
    <citation type="submission" date="2025-08" db="UniProtKB">
        <authorList>
            <consortium name="RefSeq"/>
        </authorList>
    </citation>
    <scope>IDENTIFICATION</scope>
    <source>
        <tissue evidence="7">Leaf</tissue>
    </source>
</reference>
<evidence type="ECO:0000256" key="2">
    <source>
        <dbReference type="ARBA" id="ARBA00009444"/>
    </source>
</evidence>
<evidence type="ECO:0000256" key="3">
    <source>
        <dbReference type="ARBA" id="ARBA00022692"/>
    </source>
</evidence>
<dbReference type="GO" id="GO:0005886">
    <property type="term" value="C:plasma membrane"/>
    <property type="evidence" value="ECO:0000318"/>
    <property type="project" value="GO_Central"/>
</dbReference>
<dbReference type="InterPro" id="IPR044850">
    <property type="entry name" value="WIH1-like"/>
</dbReference>
<gene>
    <name evidence="7" type="primary">LOC107784188</name>
</gene>